<protein>
    <submittedName>
        <fullName evidence="1">Transposase</fullName>
    </submittedName>
</protein>
<dbReference type="AlphaFoldDB" id="A0A1Y2S8G7"/>
<dbReference type="Proteomes" id="UP000194350">
    <property type="component" value="Unassembled WGS sequence"/>
</dbReference>
<keyword evidence="2" id="KW-1185">Reference proteome</keyword>
<evidence type="ECO:0000313" key="1">
    <source>
        <dbReference type="EMBL" id="OTA14416.1"/>
    </source>
</evidence>
<comment type="caution">
    <text evidence="1">The sequence shown here is derived from an EMBL/GenBank/DDBJ whole genome shotgun (WGS) entry which is preliminary data.</text>
</comment>
<organism evidence="1 2">
    <name type="scientific">Xenorhabdus vietnamensis</name>
    <dbReference type="NCBI Taxonomy" id="351656"/>
    <lineage>
        <taxon>Bacteria</taxon>
        <taxon>Pseudomonadati</taxon>
        <taxon>Pseudomonadota</taxon>
        <taxon>Gammaproteobacteria</taxon>
        <taxon>Enterobacterales</taxon>
        <taxon>Morganellaceae</taxon>
        <taxon>Xenorhabdus</taxon>
    </lineage>
</organism>
<evidence type="ECO:0000313" key="2">
    <source>
        <dbReference type="Proteomes" id="UP000194350"/>
    </source>
</evidence>
<name>A0A1Y2S8G7_9GAMM</name>
<proteinExistence type="predicted"/>
<gene>
    <name evidence="1" type="ORF">Xvie_03741</name>
</gene>
<accession>A0A1Y2S8G7</accession>
<sequence>MAMYADDIEAAYLAPSRLDALMNIDFLSGADQDEIAVIPVIKNLLFVLGQCRVNSGKLAKVVLPVI</sequence>
<dbReference type="EMBL" id="MUBJ01000032">
    <property type="protein sequence ID" value="OTA14416.1"/>
    <property type="molecule type" value="Genomic_DNA"/>
</dbReference>
<reference evidence="1 2" key="1">
    <citation type="submission" date="2016-10" db="EMBL/GenBank/DDBJ databases">
        <title>Systematic genetic and metabolomic analysis of Xenorhabdus and Photorhabdus spp., highlights the requirements for a dual symbiotic and pathogenic life style.</title>
        <authorList>
            <person name="Tobias N.J."/>
            <person name="Wolff H."/>
            <person name="Djahanschiri B."/>
            <person name="Pidot S.J."/>
            <person name="Stinear T.P."/>
            <person name="Ebersberger I."/>
            <person name="Bode H.B."/>
        </authorList>
    </citation>
    <scope>NUCLEOTIDE SEQUENCE [LARGE SCALE GENOMIC DNA]</scope>
    <source>
        <strain evidence="1 2">DSM 22392</strain>
    </source>
</reference>